<evidence type="ECO:0000256" key="5">
    <source>
        <dbReference type="ARBA" id="ARBA00022729"/>
    </source>
</evidence>
<evidence type="ECO:0000256" key="3">
    <source>
        <dbReference type="ARBA" id="ARBA00022475"/>
    </source>
</evidence>
<feature type="signal peptide" evidence="13">
    <location>
        <begin position="1"/>
        <end position="21"/>
    </location>
</feature>
<dbReference type="OrthoDB" id="272303at2759"/>
<feature type="chain" id="PRO_5015143530" evidence="13">
    <location>
        <begin position="22"/>
        <end position="694"/>
    </location>
</feature>
<dbReference type="InterPro" id="IPR018928">
    <property type="entry name" value="HAP2/GCS1_dom"/>
</dbReference>
<dbReference type="EMBL" id="LHPG02000005">
    <property type="protein sequence ID" value="PRW58208.1"/>
    <property type="molecule type" value="Genomic_DNA"/>
</dbReference>
<keyword evidence="16" id="KW-1185">Reference proteome</keyword>
<feature type="compositionally biased region" description="Polar residues" evidence="11">
    <location>
        <begin position="267"/>
        <end position="281"/>
    </location>
</feature>
<feature type="region of interest" description="Disordered" evidence="11">
    <location>
        <begin position="655"/>
        <end position="694"/>
    </location>
</feature>
<feature type="transmembrane region" description="Helical" evidence="12">
    <location>
        <begin position="615"/>
        <end position="633"/>
    </location>
</feature>
<comment type="subcellular location">
    <subcellularLocation>
        <location evidence="1">Cell membrane</location>
        <topology evidence="1">Single-pass type I membrane protein</topology>
    </subcellularLocation>
</comment>
<evidence type="ECO:0000313" key="15">
    <source>
        <dbReference type="EMBL" id="PRW58208.1"/>
    </source>
</evidence>
<gene>
    <name evidence="15" type="ORF">C2E21_2765</name>
</gene>
<evidence type="ECO:0000256" key="7">
    <source>
        <dbReference type="ARBA" id="ARBA00023121"/>
    </source>
</evidence>
<evidence type="ECO:0000256" key="13">
    <source>
        <dbReference type="SAM" id="SignalP"/>
    </source>
</evidence>
<evidence type="ECO:0000256" key="10">
    <source>
        <dbReference type="ARBA" id="ARBA00023279"/>
    </source>
</evidence>
<organism evidence="15 16">
    <name type="scientific">Chlorella sorokiniana</name>
    <name type="common">Freshwater green alga</name>
    <dbReference type="NCBI Taxonomy" id="3076"/>
    <lineage>
        <taxon>Eukaryota</taxon>
        <taxon>Viridiplantae</taxon>
        <taxon>Chlorophyta</taxon>
        <taxon>core chlorophytes</taxon>
        <taxon>Trebouxiophyceae</taxon>
        <taxon>Chlorellales</taxon>
        <taxon>Chlorellaceae</taxon>
        <taxon>Chlorella clade</taxon>
        <taxon>Chlorella</taxon>
    </lineage>
</organism>
<protein>
    <submittedName>
        <fullName evidence="15">Generative cell specific-1</fullName>
    </submittedName>
</protein>
<feature type="compositionally biased region" description="Acidic residues" evidence="11">
    <location>
        <begin position="685"/>
        <end position="694"/>
    </location>
</feature>
<evidence type="ECO:0000256" key="6">
    <source>
        <dbReference type="ARBA" id="ARBA00022989"/>
    </source>
</evidence>
<feature type="region of interest" description="Disordered" evidence="11">
    <location>
        <begin position="232"/>
        <end position="283"/>
    </location>
</feature>
<dbReference type="GO" id="GO:0007338">
    <property type="term" value="P:single fertilization"/>
    <property type="evidence" value="ECO:0007669"/>
    <property type="project" value="UniProtKB-KW"/>
</dbReference>
<keyword evidence="9" id="KW-1015">Disulfide bond</keyword>
<keyword evidence="6 12" id="KW-1133">Transmembrane helix</keyword>
<evidence type="ECO:0000256" key="12">
    <source>
        <dbReference type="SAM" id="Phobius"/>
    </source>
</evidence>
<dbReference type="Proteomes" id="UP000239899">
    <property type="component" value="Unassembled WGS sequence"/>
</dbReference>
<keyword evidence="4 12" id="KW-0812">Transmembrane</keyword>
<evidence type="ECO:0000256" key="2">
    <source>
        <dbReference type="ARBA" id="ARBA00010929"/>
    </source>
</evidence>
<dbReference type="GO" id="GO:0008289">
    <property type="term" value="F:lipid binding"/>
    <property type="evidence" value="ECO:0007669"/>
    <property type="project" value="UniProtKB-KW"/>
</dbReference>
<evidence type="ECO:0000256" key="4">
    <source>
        <dbReference type="ARBA" id="ARBA00022692"/>
    </source>
</evidence>
<evidence type="ECO:0000256" key="11">
    <source>
        <dbReference type="SAM" id="MobiDB-lite"/>
    </source>
</evidence>
<evidence type="ECO:0000313" key="16">
    <source>
        <dbReference type="Proteomes" id="UP000239899"/>
    </source>
</evidence>
<sequence length="694" mass="73786">MAGRRAAALVLLAGLAGVTQAGVIAVGSLQSCVNDGTNAAISLECQEKIVVTINIEDSSLYQTEELSFSVSCVNSTTGSCPCGCDYTKDPGCSCRNLEQDIRVSLQKTPVYASYPLTAHRAPFNGAPFEDAREVGKCEAGEYAQFPSCGWAKDPNTQADIPFSQGFCCTCSSYSSATDLKRKAIQCGGLLGWGNTQSAHCLRFSPDWWHAGFRIGEFALKFRINLNVTTVTPPPASGSPPVSGSPPGAPAASPPPPGSGSSGNSSSRTEILSLTPSLPSQRDASKRVSARLVGDLIGYQQEAQLDSKWLMIPFGAGVSQIAYQDYLPFRRDEWMIVDANQVSVDGTECNKIGTSYAAFRNAQGPNVCRSPQGACLANQLRDLYIADQQRMNRGETPLYLIGRYGGGPQNGEQVDFDPNNGQLSLNLPVPGMRTSIVSLSVAADDVKFVVNNSPANITRAQVCTYGGTKCGGFEAMTTQGYLYVDVRNTGYLAASYIISVTECTSGVMPVVAQHASIDAQSTATLVFQLRMETDQGTNSSCTVTVTDSLGGVASTQGFNFYTNATKYDKPPDESELDPEKPPPGGPTTDWCQLVCPNILDLKCSALKGCFGRLSKGIAAIVGPLTALLALVFAYRTGYLQLLFRALSAVLFTSRPAATKESKDSQGSKAGGKKSKSKRRQARSTSEGEEEEDGTQ</sequence>
<evidence type="ECO:0000259" key="14">
    <source>
        <dbReference type="Pfam" id="PF10699"/>
    </source>
</evidence>
<evidence type="ECO:0000256" key="8">
    <source>
        <dbReference type="ARBA" id="ARBA00023136"/>
    </source>
</evidence>
<evidence type="ECO:0000256" key="1">
    <source>
        <dbReference type="ARBA" id="ARBA00004251"/>
    </source>
</evidence>
<dbReference type="InterPro" id="IPR040326">
    <property type="entry name" value="HAP2/GCS1"/>
</dbReference>
<dbReference type="PANTHER" id="PTHR31764">
    <property type="entry name" value="PROTEIN HAPLESS 2"/>
    <property type="match status" value="1"/>
</dbReference>
<dbReference type="PANTHER" id="PTHR31764:SF0">
    <property type="entry name" value="GENERATIVE CELL SPECIFIC-1_HAP2 DOMAIN-CONTAINING PROTEIN"/>
    <property type="match status" value="1"/>
</dbReference>
<reference evidence="15 16" key="1">
    <citation type="journal article" date="2018" name="Plant J.">
        <title>Genome sequences of Chlorella sorokiniana UTEX 1602 and Micractinium conductrix SAG 241.80: implications to maltose excretion by a green alga.</title>
        <authorList>
            <person name="Arriola M.B."/>
            <person name="Velmurugan N."/>
            <person name="Zhang Y."/>
            <person name="Plunkett M.H."/>
            <person name="Hondzo H."/>
            <person name="Barney B.M."/>
        </authorList>
    </citation>
    <scope>NUCLEOTIDE SEQUENCE [LARGE SCALE GENOMIC DNA]</scope>
    <source>
        <strain evidence="16">UTEX 1602</strain>
    </source>
</reference>
<proteinExistence type="inferred from homology"/>
<dbReference type="PROSITE" id="PS51257">
    <property type="entry name" value="PROKAR_LIPOPROTEIN"/>
    <property type="match status" value="1"/>
</dbReference>
<comment type="caution">
    <text evidence="15">The sequence shown here is derived from an EMBL/GenBank/DDBJ whole genome shotgun (WGS) entry which is preliminary data.</text>
</comment>
<keyword evidence="8 12" id="KW-0472">Membrane</keyword>
<accession>A0A2P6TVX6</accession>
<evidence type="ECO:0000256" key="9">
    <source>
        <dbReference type="ARBA" id="ARBA00023157"/>
    </source>
</evidence>
<feature type="compositionally biased region" description="Basic residues" evidence="11">
    <location>
        <begin position="669"/>
        <end position="680"/>
    </location>
</feature>
<keyword evidence="7" id="KW-0446">Lipid-binding</keyword>
<keyword evidence="5 13" id="KW-0732">Signal</keyword>
<feature type="compositionally biased region" description="Pro residues" evidence="11">
    <location>
        <begin position="232"/>
        <end position="257"/>
    </location>
</feature>
<dbReference type="AlphaFoldDB" id="A0A2P6TVX6"/>
<name>A0A2P6TVX6_CHLSO</name>
<feature type="domain" description="Generative cell specific-1/HAP2" evidence="14">
    <location>
        <begin position="42"/>
        <end position="606"/>
    </location>
</feature>
<comment type="similarity">
    <text evidence="2">Belongs to the HAP2/GCS1 family.</text>
</comment>
<dbReference type="Pfam" id="PF10699">
    <property type="entry name" value="HAP2-GCS1"/>
    <property type="match status" value="1"/>
</dbReference>
<dbReference type="GO" id="GO:0005886">
    <property type="term" value="C:plasma membrane"/>
    <property type="evidence" value="ECO:0007669"/>
    <property type="project" value="UniProtKB-SubCell"/>
</dbReference>
<keyword evidence="3" id="KW-1003">Cell membrane</keyword>
<dbReference type="STRING" id="3076.A0A2P6TVX6"/>
<keyword evidence="10" id="KW-0278">Fertilization</keyword>